<evidence type="ECO:0000256" key="9">
    <source>
        <dbReference type="PROSITE-ProRule" id="PRU00042"/>
    </source>
</evidence>
<evidence type="ECO:0000313" key="13">
    <source>
        <dbReference type="Proteomes" id="UP000291343"/>
    </source>
</evidence>
<keyword evidence="13" id="KW-1185">Reference proteome</keyword>
<dbReference type="PANTHER" id="PTHR14196">
    <property type="entry name" value="ODD-SKIPPED - RELATED"/>
    <property type="match status" value="1"/>
</dbReference>
<dbReference type="PROSITE" id="PS00028">
    <property type="entry name" value="ZINC_FINGER_C2H2_1"/>
    <property type="match status" value="3"/>
</dbReference>
<dbReference type="FunFam" id="3.30.160.60:FF:000624">
    <property type="entry name" value="zinc finger protein 697"/>
    <property type="match status" value="1"/>
</dbReference>
<keyword evidence="8" id="KW-0539">Nucleus</keyword>
<feature type="domain" description="C2H2-type" evidence="11">
    <location>
        <begin position="186"/>
        <end position="213"/>
    </location>
</feature>
<evidence type="ECO:0000313" key="12">
    <source>
        <dbReference type="EMBL" id="RZF39062.1"/>
    </source>
</evidence>
<evidence type="ECO:0000256" key="4">
    <source>
        <dbReference type="ARBA" id="ARBA00022771"/>
    </source>
</evidence>
<organism evidence="12 13">
    <name type="scientific">Laodelphax striatellus</name>
    <name type="common">Small brown planthopper</name>
    <name type="synonym">Delphax striatella</name>
    <dbReference type="NCBI Taxonomy" id="195883"/>
    <lineage>
        <taxon>Eukaryota</taxon>
        <taxon>Metazoa</taxon>
        <taxon>Ecdysozoa</taxon>
        <taxon>Arthropoda</taxon>
        <taxon>Hexapoda</taxon>
        <taxon>Insecta</taxon>
        <taxon>Pterygota</taxon>
        <taxon>Neoptera</taxon>
        <taxon>Paraneoptera</taxon>
        <taxon>Hemiptera</taxon>
        <taxon>Auchenorrhyncha</taxon>
        <taxon>Fulgoroidea</taxon>
        <taxon>Delphacidae</taxon>
        <taxon>Criomorphinae</taxon>
        <taxon>Laodelphax</taxon>
    </lineage>
</organism>
<comment type="caution">
    <text evidence="12">The sequence shown here is derived from an EMBL/GenBank/DDBJ whole genome shotgun (WGS) entry which is preliminary data.</text>
</comment>
<dbReference type="SUPFAM" id="SSF57667">
    <property type="entry name" value="beta-beta-alpha zinc fingers"/>
    <property type="match status" value="2"/>
</dbReference>
<evidence type="ECO:0000256" key="10">
    <source>
        <dbReference type="SAM" id="MobiDB-lite"/>
    </source>
</evidence>
<gene>
    <name evidence="12" type="ORF">LSTR_LSTR006599</name>
</gene>
<dbReference type="GO" id="GO:0000981">
    <property type="term" value="F:DNA-binding transcription factor activity, RNA polymerase II-specific"/>
    <property type="evidence" value="ECO:0007669"/>
    <property type="project" value="TreeGrafter"/>
</dbReference>
<name>A0A482X0E4_LAOST</name>
<dbReference type="EMBL" id="QKKF02020774">
    <property type="protein sequence ID" value="RZF39062.1"/>
    <property type="molecule type" value="Genomic_DNA"/>
</dbReference>
<feature type="compositionally biased region" description="Basic and acidic residues" evidence="10">
    <location>
        <begin position="168"/>
        <end position="178"/>
    </location>
</feature>
<evidence type="ECO:0000256" key="5">
    <source>
        <dbReference type="ARBA" id="ARBA00022833"/>
    </source>
</evidence>
<evidence type="ECO:0000256" key="3">
    <source>
        <dbReference type="ARBA" id="ARBA00022737"/>
    </source>
</evidence>
<dbReference type="GO" id="GO:0008270">
    <property type="term" value="F:zinc ion binding"/>
    <property type="evidence" value="ECO:0007669"/>
    <property type="project" value="UniProtKB-KW"/>
</dbReference>
<dbReference type="AlphaFoldDB" id="A0A482X0E4"/>
<keyword evidence="5" id="KW-0862">Zinc</keyword>
<feature type="domain" description="C2H2-type" evidence="11">
    <location>
        <begin position="242"/>
        <end position="269"/>
    </location>
</feature>
<evidence type="ECO:0000256" key="6">
    <source>
        <dbReference type="ARBA" id="ARBA00023015"/>
    </source>
</evidence>
<keyword evidence="7" id="KW-0804">Transcription</keyword>
<accession>A0A482X0E4</accession>
<evidence type="ECO:0000259" key="11">
    <source>
        <dbReference type="PROSITE" id="PS50157"/>
    </source>
</evidence>
<keyword evidence="6" id="KW-0805">Transcription regulation</keyword>
<evidence type="ECO:0000256" key="2">
    <source>
        <dbReference type="ARBA" id="ARBA00022723"/>
    </source>
</evidence>
<evidence type="ECO:0000256" key="7">
    <source>
        <dbReference type="ARBA" id="ARBA00023163"/>
    </source>
</evidence>
<dbReference type="Proteomes" id="UP000291343">
    <property type="component" value="Unassembled WGS sequence"/>
</dbReference>
<keyword evidence="4 9" id="KW-0863">Zinc-finger</keyword>
<sequence>MSEKVLKAIQFSATSTPTMALLAEFRVKVEEAINLVPQMGTEETFDAVECWNVFSEKLQEIVHRSVEFAEIEAIALSMEEPGHDNSSNKTDCVVIDFIRTTSKTQEITGAKNREKTDGMIERLTNNTLINDVNGLVDCSEASKLDCLEQGSENSLDKMRKKTKTNSISEKKTNDKELRESEKEKSWECSVCSNRFKQRKSLKVHMRKHTGIRPYECGICGKTFTQSGTLLSHRAVHTDARPHACAQCGRAFRQRSQLRTHQLRHDKVKRFECAKCTFKFLTRDAALTLSTSERTTSSEVPATLSTL</sequence>
<dbReference type="InterPro" id="IPR013087">
    <property type="entry name" value="Znf_C2H2_type"/>
</dbReference>
<dbReference type="PROSITE" id="PS50157">
    <property type="entry name" value="ZINC_FINGER_C2H2_2"/>
    <property type="match status" value="3"/>
</dbReference>
<protein>
    <recommendedName>
        <fullName evidence="11">C2H2-type domain-containing protein</fullName>
    </recommendedName>
</protein>
<evidence type="ECO:0000256" key="1">
    <source>
        <dbReference type="ARBA" id="ARBA00004123"/>
    </source>
</evidence>
<evidence type="ECO:0000256" key="8">
    <source>
        <dbReference type="ARBA" id="ARBA00023242"/>
    </source>
</evidence>
<dbReference type="InterPro" id="IPR036236">
    <property type="entry name" value="Znf_C2H2_sf"/>
</dbReference>
<dbReference type="PANTHER" id="PTHR14196:SF0">
    <property type="entry name" value="PROTEIN BOWEL"/>
    <property type="match status" value="1"/>
</dbReference>
<dbReference type="InterPro" id="IPR050717">
    <property type="entry name" value="C2H2-ZF_Transcription_Reg"/>
</dbReference>
<dbReference type="Pfam" id="PF00096">
    <property type="entry name" value="zf-C2H2"/>
    <property type="match status" value="3"/>
</dbReference>
<reference evidence="12 13" key="1">
    <citation type="journal article" date="2017" name="Gigascience">
        <title>Genome sequence of the small brown planthopper, Laodelphax striatellus.</title>
        <authorList>
            <person name="Zhu J."/>
            <person name="Jiang F."/>
            <person name="Wang X."/>
            <person name="Yang P."/>
            <person name="Bao Y."/>
            <person name="Zhao W."/>
            <person name="Wang W."/>
            <person name="Lu H."/>
            <person name="Wang Q."/>
            <person name="Cui N."/>
            <person name="Li J."/>
            <person name="Chen X."/>
            <person name="Luo L."/>
            <person name="Yu J."/>
            <person name="Kang L."/>
            <person name="Cui F."/>
        </authorList>
    </citation>
    <scope>NUCLEOTIDE SEQUENCE [LARGE SCALE GENOMIC DNA]</scope>
    <source>
        <strain evidence="12">Lst14</strain>
    </source>
</reference>
<dbReference type="GO" id="GO:0000977">
    <property type="term" value="F:RNA polymerase II transcription regulatory region sequence-specific DNA binding"/>
    <property type="evidence" value="ECO:0007669"/>
    <property type="project" value="TreeGrafter"/>
</dbReference>
<dbReference type="FunFam" id="3.30.160.60:FF:000557">
    <property type="entry name" value="zinc finger and SCAN domain-containing protein 29"/>
    <property type="match status" value="1"/>
</dbReference>
<feature type="region of interest" description="Disordered" evidence="10">
    <location>
        <begin position="154"/>
        <end position="178"/>
    </location>
</feature>
<feature type="domain" description="C2H2-type" evidence="11">
    <location>
        <begin position="214"/>
        <end position="241"/>
    </location>
</feature>
<dbReference type="InParanoid" id="A0A482X0E4"/>
<dbReference type="FunFam" id="3.30.160.60:FF:000145">
    <property type="entry name" value="Zinc finger protein 574"/>
    <property type="match status" value="1"/>
</dbReference>
<keyword evidence="3" id="KW-0677">Repeat</keyword>
<dbReference type="SMR" id="A0A482X0E4"/>
<dbReference type="GO" id="GO:0005634">
    <property type="term" value="C:nucleus"/>
    <property type="evidence" value="ECO:0007669"/>
    <property type="project" value="UniProtKB-SubCell"/>
</dbReference>
<dbReference type="Gene3D" id="3.30.160.60">
    <property type="entry name" value="Classic Zinc Finger"/>
    <property type="match status" value="3"/>
</dbReference>
<comment type="subcellular location">
    <subcellularLocation>
        <location evidence="1">Nucleus</location>
    </subcellularLocation>
</comment>
<dbReference type="OrthoDB" id="6620740at2759"/>
<proteinExistence type="predicted"/>
<dbReference type="STRING" id="195883.A0A482X0E4"/>
<keyword evidence="2" id="KW-0479">Metal-binding</keyword>
<dbReference type="SMART" id="SM00355">
    <property type="entry name" value="ZnF_C2H2"/>
    <property type="match status" value="3"/>
</dbReference>